<dbReference type="Proteomes" id="UP000836597">
    <property type="component" value="Chromosome"/>
</dbReference>
<accession>A0A8S0WHI5</accession>
<dbReference type="GO" id="GO:0045892">
    <property type="term" value="P:negative regulation of DNA-templated transcription"/>
    <property type="evidence" value="ECO:0007669"/>
    <property type="project" value="InterPro"/>
</dbReference>
<evidence type="ECO:0000256" key="1">
    <source>
        <dbReference type="ARBA" id="ARBA00022491"/>
    </source>
</evidence>
<keyword evidence="12" id="KW-1185">Reference proteome</keyword>
<protein>
    <submittedName>
        <fullName evidence="10">Thioesterase superfamily</fullName>
    </submittedName>
    <submittedName>
        <fullName evidence="11">Transcription factor FapR</fullName>
    </submittedName>
</protein>
<evidence type="ECO:0000313" key="12">
    <source>
        <dbReference type="Proteomes" id="UP001071230"/>
    </source>
</evidence>
<evidence type="ECO:0000256" key="4">
    <source>
        <dbReference type="ARBA" id="ARBA00023015"/>
    </source>
</evidence>
<dbReference type="Gene3D" id="3.10.129.10">
    <property type="entry name" value="Hotdog Thioesterase"/>
    <property type="match status" value="1"/>
</dbReference>
<evidence type="ECO:0000313" key="11">
    <source>
        <dbReference type="EMBL" id="CEJ06411.1"/>
    </source>
</evidence>
<proteinExistence type="predicted"/>
<keyword evidence="6" id="KW-0238">DNA-binding</keyword>
<dbReference type="KEGG" id="aacx:DEACI_3411"/>
<dbReference type="GO" id="GO:0003677">
    <property type="term" value="F:DNA binding"/>
    <property type="evidence" value="ECO:0007669"/>
    <property type="project" value="UniProtKB-KW"/>
</dbReference>
<dbReference type="SUPFAM" id="SSF54637">
    <property type="entry name" value="Thioesterase/thiol ester dehydrase-isomerase"/>
    <property type="match status" value="1"/>
</dbReference>
<dbReference type="Pfam" id="PF03061">
    <property type="entry name" value="4HBT"/>
    <property type="match status" value="1"/>
</dbReference>
<keyword evidence="2" id="KW-0444">Lipid biosynthesis</keyword>
<keyword evidence="5" id="KW-0443">Lipid metabolism</keyword>
<dbReference type="Proteomes" id="UP001071230">
    <property type="component" value="Unassembled WGS sequence"/>
</dbReference>
<keyword evidence="7" id="KW-0275">Fatty acid biosynthesis</keyword>
<keyword evidence="4" id="KW-0805">Transcription regulation</keyword>
<evidence type="ECO:0000256" key="7">
    <source>
        <dbReference type="ARBA" id="ARBA00023160"/>
    </source>
</evidence>
<dbReference type="InterPro" id="IPR029069">
    <property type="entry name" value="HotDog_dom_sf"/>
</dbReference>
<dbReference type="EMBL" id="CDGJ01000027">
    <property type="protein sequence ID" value="CEJ06411.1"/>
    <property type="molecule type" value="Genomic_DNA"/>
</dbReference>
<dbReference type="NCBIfam" id="NF003359">
    <property type="entry name" value="PRK04424.1"/>
    <property type="match status" value="1"/>
</dbReference>
<keyword evidence="8" id="KW-0804">Transcription</keyword>
<dbReference type="Gene3D" id="1.10.10.10">
    <property type="entry name" value="Winged helix-like DNA-binding domain superfamily/Winged helix DNA-binding domain"/>
    <property type="match status" value="1"/>
</dbReference>
<organism evidence="10">
    <name type="scientific">Acididesulfobacillus acetoxydans</name>
    <dbReference type="NCBI Taxonomy" id="1561005"/>
    <lineage>
        <taxon>Bacteria</taxon>
        <taxon>Bacillati</taxon>
        <taxon>Bacillota</taxon>
        <taxon>Clostridia</taxon>
        <taxon>Eubacteriales</taxon>
        <taxon>Peptococcaceae</taxon>
        <taxon>Acididesulfobacillus</taxon>
    </lineage>
</organism>
<evidence type="ECO:0000256" key="2">
    <source>
        <dbReference type="ARBA" id="ARBA00022516"/>
    </source>
</evidence>
<reference evidence="11" key="1">
    <citation type="submission" date="2014-11" db="EMBL/GenBank/DDBJ databases">
        <authorList>
            <person name="Hornung B.V."/>
        </authorList>
    </citation>
    <scope>NUCLEOTIDE SEQUENCE</scope>
    <source>
        <strain evidence="11">INE</strain>
    </source>
</reference>
<dbReference type="PIRSF" id="PIRSF037733">
    <property type="entry name" value="Transcription_factor_FapR"/>
    <property type="match status" value="1"/>
</dbReference>
<evidence type="ECO:0000256" key="6">
    <source>
        <dbReference type="ARBA" id="ARBA00023125"/>
    </source>
</evidence>
<keyword evidence="3" id="KW-0276">Fatty acid metabolism</keyword>
<dbReference type="InterPro" id="IPR017275">
    <property type="entry name" value="Transcription_factor_FapR"/>
</dbReference>
<reference evidence="10" key="2">
    <citation type="submission" date="2020-01" db="EMBL/GenBank/DDBJ databases">
        <authorList>
            <person name="Hornung B."/>
        </authorList>
    </citation>
    <scope>NUCLEOTIDE SEQUENCE</scope>
    <source>
        <strain evidence="10">PacBioINE</strain>
    </source>
</reference>
<dbReference type="InterPro" id="IPR006683">
    <property type="entry name" value="Thioestr_dom"/>
</dbReference>
<dbReference type="EMBL" id="LR746496">
    <property type="protein sequence ID" value="CAA7602732.1"/>
    <property type="molecule type" value="Genomic_DNA"/>
</dbReference>
<keyword evidence="1" id="KW-0678">Repressor</keyword>
<dbReference type="GO" id="GO:0006633">
    <property type="term" value="P:fatty acid biosynthetic process"/>
    <property type="evidence" value="ECO:0007669"/>
    <property type="project" value="UniProtKB-KW"/>
</dbReference>
<feature type="domain" description="Thioesterase" evidence="9">
    <location>
        <begin position="109"/>
        <end position="156"/>
    </location>
</feature>
<dbReference type="AlphaFoldDB" id="A0A8S0WHI5"/>
<sequence length="193" mass="21666">MRYQQKERRQENLRDIIARNPLLTDRELAVYFGVSVPTIRLDRAELGIAELRQRTRLVANEAIELRALGQQEIVGKLLELKIGRCGRSELMIDKTMILTKAQAARGHHLFGQANSLAVALIDAEVALTGSAEVKFLRPVRLKERVVAEGRVIKRKKDKYWIEVVSRVNGEDVLSGKWIMFGFAAAAFAAGEGE</sequence>
<dbReference type="GO" id="GO:0045717">
    <property type="term" value="P:negative regulation of fatty acid biosynthetic process"/>
    <property type="evidence" value="ECO:0007669"/>
    <property type="project" value="InterPro"/>
</dbReference>
<gene>
    <name evidence="11" type="ORF">DEACI_0859</name>
    <name evidence="10" type="ORF">DEACI_3411</name>
</gene>
<evidence type="ECO:0000256" key="8">
    <source>
        <dbReference type="ARBA" id="ARBA00023163"/>
    </source>
</evidence>
<name>A0A8S0WHI5_9FIRM</name>
<evidence type="ECO:0000259" key="9">
    <source>
        <dbReference type="Pfam" id="PF03061"/>
    </source>
</evidence>
<evidence type="ECO:0000313" key="10">
    <source>
        <dbReference type="EMBL" id="CAA7602732.1"/>
    </source>
</evidence>
<dbReference type="RefSeq" id="WP_240986055.1">
    <property type="nucleotide sequence ID" value="NZ_CDGJ01000027.1"/>
</dbReference>
<evidence type="ECO:0000256" key="3">
    <source>
        <dbReference type="ARBA" id="ARBA00022832"/>
    </source>
</evidence>
<dbReference type="GO" id="GO:0003700">
    <property type="term" value="F:DNA-binding transcription factor activity"/>
    <property type="evidence" value="ECO:0007669"/>
    <property type="project" value="InterPro"/>
</dbReference>
<dbReference type="InterPro" id="IPR036388">
    <property type="entry name" value="WH-like_DNA-bd_sf"/>
</dbReference>
<evidence type="ECO:0000256" key="5">
    <source>
        <dbReference type="ARBA" id="ARBA00023098"/>
    </source>
</evidence>